<gene>
    <name evidence="3" type="ordered locus">Haur_3403</name>
</gene>
<evidence type="ECO:0000259" key="2">
    <source>
        <dbReference type="Pfam" id="PF00881"/>
    </source>
</evidence>
<dbReference type="HOGENOM" id="CLU_1040916_0_0_0"/>
<organism evidence="3 4">
    <name type="scientific">Herpetosiphon aurantiacus (strain ATCC 23779 / DSM 785 / 114-95)</name>
    <dbReference type="NCBI Taxonomy" id="316274"/>
    <lineage>
        <taxon>Bacteria</taxon>
        <taxon>Bacillati</taxon>
        <taxon>Chloroflexota</taxon>
        <taxon>Chloroflexia</taxon>
        <taxon>Herpetosiphonales</taxon>
        <taxon>Herpetosiphonaceae</taxon>
        <taxon>Herpetosiphon</taxon>
    </lineage>
</organism>
<dbReference type="STRING" id="316274.Haur_3403"/>
<dbReference type="InterPro" id="IPR029479">
    <property type="entry name" value="Nitroreductase"/>
</dbReference>
<dbReference type="InterPro" id="IPR050627">
    <property type="entry name" value="Nitroreductase/BluB"/>
</dbReference>
<dbReference type="PANTHER" id="PTHR23026:SF123">
    <property type="entry name" value="NAD(P)H NITROREDUCTASE RV3131-RELATED"/>
    <property type="match status" value="1"/>
</dbReference>
<dbReference type="AlphaFoldDB" id="A9B2X6"/>
<feature type="region of interest" description="Disordered" evidence="1">
    <location>
        <begin position="1"/>
        <end position="22"/>
    </location>
</feature>
<dbReference type="EMBL" id="CP000875">
    <property type="protein sequence ID" value="ABX06039.1"/>
    <property type="molecule type" value="Genomic_DNA"/>
</dbReference>
<sequence length="265" mass="30148">MDLLDAIRSRRTTNGPFEDRPLDPTHVQTILEMAACAPSHFNSQPWRFVVIQDQTTRMQLAEIAGESMQKLMAGGRFWQRYRKYFRFSKQEVDQRGDGILIDNMPAILKPFAKYIFTERGGELMAKFQVPKVLGKDARKLVAGSPLILGITLDKSEYKPDDLSGMYSLLSLGAVMQTIWLTATSLGIGMQFISTPMEVEGQWEKITKLLQIPDEHSLMVLYRLGYIPQAADRPTIDWTSSQRKRTAALAYANRWDQPFEPATKPD</sequence>
<dbReference type="SUPFAM" id="SSF55469">
    <property type="entry name" value="FMN-dependent nitroreductase-like"/>
    <property type="match status" value="1"/>
</dbReference>
<name>A9B2X6_HERA2</name>
<proteinExistence type="predicted"/>
<dbReference type="Proteomes" id="UP000000787">
    <property type="component" value="Chromosome"/>
</dbReference>
<keyword evidence="4" id="KW-1185">Reference proteome</keyword>
<accession>A9B2X6</accession>
<feature type="domain" description="Nitroreductase" evidence="2">
    <location>
        <begin position="7"/>
        <end position="225"/>
    </location>
</feature>
<dbReference type="eggNOG" id="COG0778">
    <property type="taxonomic scope" value="Bacteria"/>
</dbReference>
<protein>
    <submittedName>
        <fullName evidence="3">Nitroreductase</fullName>
    </submittedName>
</protein>
<dbReference type="InParanoid" id="A9B2X6"/>
<dbReference type="KEGG" id="hau:Haur_3403"/>
<dbReference type="Gene3D" id="3.40.109.10">
    <property type="entry name" value="NADH Oxidase"/>
    <property type="match status" value="1"/>
</dbReference>
<dbReference type="BioCyc" id="HAUR316274:GHYA-3440-MONOMER"/>
<dbReference type="Pfam" id="PF00881">
    <property type="entry name" value="Nitroreductase"/>
    <property type="match status" value="1"/>
</dbReference>
<evidence type="ECO:0000313" key="3">
    <source>
        <dbReference type="EMBL" id="ABX06039.1"/>
    </source>
</evidence>
<evidence type="ECO:0000313" key="4">
    <source>
        <dbReference type="Proteomes" id="UP000000787"/>
    </source>
</evidence>
<dbReference type="GO" id="GO:0016491">
    <property type="term" value="F:oxidoreductase activity"/>
    <property type="evidence" value="ECO:0007669"/>
    <property type="project" value="InterPro"/>
</dbReference>
<dbReference type="PANTHER" id="PTHR23026">
    <property type="entry name" value="NADPH NITROREDUCTASE"/>
    <property type="match status" value="1"/>
</dbReference>
<dbReference type="InterPro" id="IPR000415">
    <property type="entry name" value="Nitroreductase-like"/>
</dbReference>
<dbReference type="CDD" id="cd02062">
    <property type="entry name" value="Nitro_FMN_reductase"/>
    <property type="match status" value="1"/>
</dbReference>
<evidence type="ECO:0000256" key="1">
    <source>
        <dbReference type="SAM" id="MobiDB-lite"/>
    </source>
</evidence>
<reference evidence="3 4" key="1">
    <citation type="journal article" date="2011" name="Stand. Genomic Sci.">
        <title>Complete genome sequence of the filamentous gliding predatory bacterium Herpetosiphon aurantiacus type strain (114-95(T)).</title>
        <authorList>
            <person name="Kiss H."/>
            <person name="Nett M."/>
            <person name="Domin N."/>
            <person name="Martin K."/>
            <person name="Maresca J.A."/>
            <person name="Copeland A."/>
            <person name="Lapidus A."/>
            <person name="Lucas S."/>
            <person name="Berry K.W."/>
            <person name="Glavina Del Rio T."/>
            <person name="Dalin E."/>
            <person name="Tice H."/>
            <person name="Pitluck S."/>
            <person name="Richardson P."/>
            <person name="Bruce D."/>
            <person name="Goodwin L."/>
            <person name="Han C."/>
            <person name="Detter J.C."/>
            <person name="Schmutz J."/>
            <person name="Brettin T."/>
            <person name="Land M."/>
            <person name="Hauser L."/>
            <person name="Kyrpides N.C."/>
            <person name="Ivanova N."/>
            <person name="Goker M."/>
            <person name="Woyke T."/>
            <person name="Klenk H.P."/>
            <person name="Bryant D.A."/>
        </authorList>
    </citation>
    <scope>NUCLEOTIDE SEQUENCE [LARGE SCALE GENOMIC DNA]</scope>
    <source>
        <strain evidence="4">ATCC 23779 / DSM 785 / 114-95</strain>
    </source>
</reference>